<organism evidence="3 4">
    <name type="scientific">[Torrubiella] hemipterigena</name>
    <dbReference type="NCBI Taxonomy" id="1531966"/>
    <lineage>
        <taxon>Eukaryota</taxon>
        <taxon>Fungi</taxon>
        <taxon>Dikarya</taxon>
        <taxon>Ascomycota</taxon>
        <taxon>Pezizomycotina</taxon>
        <taxon>Sordariomycetes</taxon>
        <taxon>Hypocreomycetidae</taxon>
        <taxon>Hypocreales</taxon>
        <taxon>Clavicipitaceae</taxon>
        <taxon>Clavicipitaceae incertae sedis</taxon>
        <taxon>'Torrubiella' clade</taxon>
    </lineage>
</organism>
<feature type="signal peptide" evidence="2">
    <location>
        <begin position="1"/>
        <end position="19"/>
    </location>
</feature>
<dbReference type="Gene3D" id="3.30.70.80">
    <property type="entry name" value="Peptidase S8 propeptide/proteinase inhibitor I9"/>
    <property type="match status" value="1"/>
</dbReference>
<dbReference type="SUPFAM" id="SSF54897">
    <property type="entry name" value="Protease propeptides/inhibitors"/>
    <property type="match status" value="1"/>
</dbReference>
<keyword evidence="4" id="KW-1185">Reference proteome</keyword>
<dbReference type="HOGENOM" id="CLU_156026_0_0_1"/>
<dbReference type="Proteomes" id="UP000039046">
    <property type="component" value="Unassembled WGS sequence"/>
</dbReference>
<comment type="similarity">
    <text evidence="1">Belongs to the protease inhibitor I9 family.</text>
</comment>
<protein>
    <recommendedName>
        <fullName evidence="5">Inhibitor I9 domain-containing protein</fullName>
    </recommendedName>
</protein>
<evidence type="ECO:0000256" key="1">
    <source>
        <dbReference type="ARBA" id="ARBA00038069"/>
    </source>
</evidence>
<evidence type="ECO:0000256" key="2">
    <source>
        <dbReference type="SAM" id="SignalP"/>
    </source>
</evidence>
<accession>A0A0A1TR44</accession>
<dbReference type="GO" id="GO:0004866">
    <property type="term" value="F:endopeptidase inhibitor activity"/>
    <property type="evidence" value="ECO:0007669"/>
    <property type="project" value="UniProtKB-ARBA"/>
</dbReference>
<dbReference type="MEROPS" id="I09.003"/>
<name>A0A0A1TR44_9HYPO</name>
<dbReference type="PANTHER" id="PTHR28288:SF1">
    <property type="entry name" value="INHIBITOR I9 DOMAIN-CONTAINING PROTEIN"/>
    <property type="match status" value="1"/>
</dbReference>
<gene>
    <name evidence="3" type="ORF">VHEMI10019</name>
</gene>
<dbReference type="InterPro" id="IPR037045">
    <property type="entry name" value="S8pro/Inhibitor_I9_sf"/>
</dbReference>
<keyword evidence="2" id="KW-0732">Signal</keyword>
<dbReference type="EMBL" id="CDHN01000007">
    <property type="protein sequence ID" value="CEJ94495.1"/>
    <property type="molecule type" value="Genomic_DNA"/>
</dbReference>
<dbReference type="OrthoDB" id="3888684at2759"/>
<dbReference type="AlphaFoldDB" id="A0A0A1TR44"/>
<proteinExistence type="inferred from homology"/>
<reference evidence="3 4" key="1">
    <citation type="journal article" date="2015" name="Genome Announc.">
        <title>Draft Genome Sequence and Gene Annotation of the Entomopathogenic Fungus Verticillium hemipterigenum.</title>
        <authorList>
            <person name="Horn F."/>
            <person name="Habel A."/>
            <person name="Scharf D.H."/>
            <person name="Dworschak J."/>
            <person name="Brakhage A.A."/>
            <person name="Guthke R."/>
            <person name="Hertweck C."/>
            <person name="Linde J."/>
        </authorList>
    </citation>
    <scope>NUCLEOTIDE SEQUENCE [LARGE SCALE GENOMIC DNA]</scope>
</reference>
<feature type="chain" id="PRO_5001979889" description="Inhibitor I9 domain-containing protein" evidence="2">
    <location>
        <begin position="20"/>
        <end position="96"/>
    </location>
</feature>
<dbReference type="InterPro" id="IPR052471">
    <property type="entry name" value="PBI_I9"/>
</dbReference>
<evidence type="ECO:0000313" key="3">
    <source>
        <dbReference type="EMBL" id="CEJ94495.1"/>
    </source>
</evidence>
<evidence type="ECO:0000313" key="4">
    <source>
        <dbReference type="Proteomes" id="UP000039046"/>
    </source>
</evidence>
<sequence length="96" mass="10381">MKFFPSLIATLALVPSALAVDQTKSAIVWFEDSNTPDSVVNQVKDSIIQAGGKITHVYTIIKGFSVVAPEKALEFIQTMGVGHDMRVEEDQTVTAS</sequence>
<evidence type="ECO:0008006" key="5">
    <source>
        <dbReference type="Google" id="ProtNLM"/>
    </source>
</evidence>
<dbReference type="FunFam" id="3.30.70.80:FF:000005">
    <property type="entry name" value="Proteinase inhibitor I2B"/>
    <property type="match status" value="1"/>
</dbReference>
<dbReference type="PANTHER" id="PTHR28288">
    <property type="entry name" value="PROTEASE B INHIBITOR 2"/>
    <property type="match status" value="1"/>
</dbReference>
<dbReference type="GO" id="GO:0042144">
    <property type="term" value="P:vacuole fusion, non-autophagic"/>
    <property type="evidence" value="ECO:0007669"/>
    <property type="project" value="TreeGrafter"/>
</dbReference>